<accession>A0A5J4WIQ8</accession>
<comment type="caution">
    <text evidence="1">The sequence shown here is derived from an EMBL/GenBank/DDBJ whole genome shotgun (WGS) entry which is preliminary data.</text>
</comment>
<dbReference type="Proteomes" id="UP000324800">
    <property type="component" value="Unassembled WGS sequence"/>
</dbReference>
<proteinExistence type="predicted"/>
<sequence length="123" mass="14134">MEPGTLVQKFGDQIHISIQMMDQFRFELHRAIIILENGAAFAYGQLQEFQGQTNVAESGFIELTDTNKLKPMFIDDLRGELSEEEGQFGIFGTFQLMQNSLEERKQSISIIMFGMHMQLRQVV</sequence>
<organism evidence="1 2">
    <name type="scientific">Streblomastix strix</name>
    <dbReference type="NCBI Taxonomy" id="222440"/>
    <lineage>
        <taxon>Eukaryota</taxon>
        <taxon>Metamonada</taxon>
        <taxon>Preaxostyla</taxon>
        <taxon>Oxymonadida</taxon>
        <taxon>Streblomastigidae</taxon>
        <taxon>Streblomastix</taxon>
    </lineage>
</organism>
<reference evidence="1 2" key="1">
    <citation type="submission" date="2019-03" db="EMBL/GenBank/DDBJ databases">
        <title>Single cell metagenomics reveals metabolic interactions within the superorganism composed of flagellate Streblomastix strix and complex community of Bacteroidetes bacteria on its surface.</title>
        <authorList>
            <person name="Treitli S.C."/>
            <person name="Kolisko M."/>
            <person name="Husnik F."/>
            <person name="Keeling P."/>
            <person name="Hampl V."/>
        </authorList>
    </citation>
    <scope>NUCLEOTIDE SEQUENCE [LARGE SCALE GENOMIC DNA]</scope>
    <source>
        <strain evidence="1">ST1C</strain>
    </source>
</reference>
<dbReference type="AlphaFoldDB" id="A0A5J4WIQ8"/>
<gene>
    <name evidence="1" type="ORF">EZS28_009513</name>
</gene>
<dbReference type="EMBL" id="SNRW01001802">
    <property type="protein sequence ID" value="KAA6394964.1"/>
    <property type="molecule type" value="Genomic_DNA"/>
</dbReference>
<evidence type="ECO:0000313" key="1">
    <source>
        <dbReference type="EMBL" id="KAA6394964.1"/>
    </source>
</evidence>
<name>A0A5J4WIQ8_9EUKA</name>
<evidence type="ECO:0000313" key="2">
    <source>
        <dbReference type="Proteomes" id="UP000324800"/>
    </source>
</evidence>
<protein>
    <submittedName>
        <fullName evidence="1">Uncharacterized protein</fullName>
    </submittedName>
</protein>